<dbReference type="VEuPathDB" id="FungiDB:AN11365"/>
<dbReference type="InParanoid" id="C8VJL5"/>
<dbReference type="RefSeq" id="XP_050468542.1">
    <property type="nucleotide sequence ID" value="XM_050612643.1"/>
</dbReference>
<dbReference type="SUPFAM" id="SSF103473">
    <property type="entry name" value="MFS general substrate transporter"/>
    <property type="match status" value="1"/>
</dbReference>
<evidence type="ECO:0000256" key="6">
    <source>
        <dbReference type="SAM" id="Phobius"/>
    </source>
</evidence>
<feature type="domain" description="Major facilitator superfamily (MFS) profile" evidence="7">
    <location>
        <begin position="1"/>
        <end position="94"/>
    </location>
</feature>
<sequence>MPNAAKEFNSQYQTLLSGSLYAGFLVGANACGLLADILGRKTVWQLSIFGVSTVTLLAASFPNWKAVNVWTVLCGLFGGGNLAIDLTALTEFSA</sequence>
<evidence type="ECO:0000256" key="4">
    <source>
        <dbReference type="ARBA" id="ARBA00022989"/>
    </source>
</evidence>
<feature type="transmembrane region" description="Helical" evidence="6">
    <location>
        <begin position="70"/>
        <end position="89"/>
    </location>
</feature>
<keyword evidence="4 6" id="KW-1133">Transmembrane helix</keyword>
<keyword evidence="2" id="KW-0813">Transport</keyword>
<dbReference type="PANTHER" id="PTHR23511">
    <property type="entry name" value="SYNAPTIC VESICLE GLYCOPROTEIN 2"/>
    <property type="match status" value="1"/>
</dbReference>
<dbReference type="KEGG" id="ani:ANIA_11365"/>
<evidence type="ECO:0000256" key="1">
    <source>
        <dbReference type="ARBA" id="ARBA00004141"/>
    </source>
</evidence>
<organism evidence="8 9">
    <name type="scientific">Emericella nidulans (strain FGSC A4 / ATCC 38163 / CBS 112.46 / NRRL 194 / M139)</name>
    <name type="common">Aspergillus nidulans</name>
    <dbReference type="NCBI Taxonomy" id="227321"/>
    <lineage>
        <taxon>Eukaryota</taxon>
        <taxon>Fungi</taxon>
        <taxon>Dikarya</taxon>
        <taxon>Ascomycota</taxon>
        <taxon>Pezizomycotina</taxon>
        <taxon>Eurotiomycetes</taxon>
        <taxon>Eurotiomycetidae</taxon>
        <taxon>Eurotiales</taxon>
        <taxon>Aspergillaceae</taxon>
        <taxon>Aspergillus</taxon>
        <taxon>Aspergillus subgen. Nidulantes</taxon>
    </lineage>
</organism>
<dbReference type="GeneID" id="74896963"/>
<keyword evidence="9" id="KW-1185">Reference proteome</keyword>
<dbReference type="OrthoDB" id="3936150at2759"/>
<dbReference type="InterPro" id="IPR036259">
    <property type="entry name" value="MFS_trans_sf"/>
</dbReference>
<evidence type="ECO:0000256" key="5">
    <source>
        <dbReference type="ARBA" id="ARBA00023136"/>
    </source>
</evidence>
<dbReference type="GO" id="GO:0022857">
    <property type="term" value="F:transmembrane transporter activity"/>
    <property type="evidence" value="ECO:0007669"/>
    <property type="project" value="InterPro"/>
</dbReference>
<dbReference type="AlphaFoldDB" id="C8VJL5"/>
<feature type="transmembrane region" description="Helical" evidence="6">
    <location>
        <begin position="46"/>
        <end position="64"/>
    </location>
</feature>
<keyword evidence="3 6" id="KW-0812">Transmembrane</keyword>
<reference evidence="9" key="2">
    <citation type="journal article" date="2009" name="Fungal Genet. Biol.">
        <title>The 2008 update of the Aspergillus nidulans genome annotation: a community effort.</title>
        <authorList>
            <person name="Wortman J.R."/>
            <person name="Gilsenan J.M."/>
            <person name="Joardar V."/>
            <person name="Deegan J."/>
            <person name="Clutterbuck J."/>
            <person name="Andersen M.R."/>
            <person name="Archer D."/>
            <person name="Bencina M."/>
            <person name="Braus G."/>
            <person name="Coutinho P."/>
            <person name="von Dohren H."/>
            <person name="Doonan J."/>
            <person name="Driessen A.J."/>
            <person name="Durek P."/>
            <person name="Espeso E."/>
            <person name="Fekete E."/>
            <person name="Flipphi M."/>
            <person name="Estrada C.G."/>
            <person name="Geysens S."/>
            <person name="Goldman G."/>
            <person name="de Groot P.W."/>
            <person name="Hansen K."/>
            <person name="Harris S.D."/>
            <person name="Heinekamp T."/>
            <person name="Helmstaedt K."/>
            <person name="Henrissat B."/>
            <person name="Hofmann G."/>
            <person name="Homan T."/>
            <person name="Horio T."/>
            <person name="Horiuchi H."/>
            <person name="James S."/>
            <person name="Jones M."/>
            <person name="Karaffa L."/>
            <person name="Karanyi Z."/>
            <person name="Kato M."/>
            <person name="Keller N."/>
            <person name="Kelly D.E."/>
            <person name="Kiel J.A."/>
            <person name="Kim J.M."/>
            <person name="van der Klei I.J."/>
            <person name="Klis F.M."/>
            <person name="Kovalchuk A."/>
            <person name="Krasevec N."/>
            <person name="Kubicek C.P."/>
            <person name="Liu B."/>
            <person name="Maccabe A."/>
            <person name="Meyer V."/>
            <person name="Mirabito P."/>
            <person name="Miskei M."/>
            <person name="Mos M."/>
            <person name="Mullins J."/>
            <person name="Nelson D.R."/>
            <person name="Nielsen J."/>
            <person name="Oakley B.R."/>
            <person name="Osmani S.A."/>
            <person name="Pakula T."/>
            <person name="Paszewski A."/>
            <person name="Paulsen I."/>
            <person name="Pilsyk S."/>
            <person name="Pocsi I."/>
            <person name="Punt P.J."/>
            <person name="Ram A.F."/>
            <person name="Ren Q."/>
            <person name="Robellet X."/>
            <person name="Robson G."/>
            <person name="Seiboth B."/>
            <person name="van Solingen P."/>
            <person name="Specht T."/>
            <person name="Sun J."/>
            <person name="Taheri-Talesh N."/>
            <person name="Takeshita N."/>
            <person name="Ussery D."/>
            <person name="vanKuyk P.A."/>
            <person name="Visser H."/>
            <person name="van de Vondervoort P.J."/>
            <person name="de Vries R.P."/>
            <person name="Walton J."/>
            <person name="Xiang X."/>
            <person name="Xiong Y."/>
            <person name="Zeng A.P."/>
            <person name="Brandt B.W."/>
            <person name="Cornell M.J."/>
            <person name="van den Hondel C.A."/>
            <person name="Visser J."/>
            <person name="Oliver S.G."/>
            <person name="Turner G."/>
        </authorList>
    </citation>
    <scope>GENOME REANNOTATION</scope>
    <source>
        <strain evidence="9">FGSC A4 / ATCC 38163 / CBS 112.46 / NRRL 194 / M139</strain>
    </source>
</reference>
<comment type="subcellular location">
    <subcellularLocation>
        <location evidence="1">Membrane</location>
        <topology evidence="1">Multi-pass membrane protein</topology>
    </subcellularLocation>
</comment>
<dbReference type="InterPro" id="IPR020846">
    <property type="entry name" value="MFS_dom"/>
</dbReference>
<evidence type="ECO:0000259" key="7">
    <source>
        <dbReference type="PROSITE" id="PS50850"/>
    </source>
</evidence>
<dbReference type="GO" id="GO:0016020">
    <property type="term" value="C:membrane"/>
    <property type="evidence" value="ECO:0007669"/>
    <property type="project" value="UniProtKB-SubCell"/>
</dbReference>
<evidence type="ECO:0000256" key="3">
    <source>
        <dbReference type="ARBA" id="ARBA00022692"/>
    </source>
</evidence>
<keyword evidence="5 6" id="KW-0472">Membrane</keyword>
<dbReference type="HOGENOM" id="CLU_2386137_0_0_1"/>
<reference evidence="9" key="1">
    <citation type="journal article" date="2005" name="Nature">
        <title>Sequencing of Aspergillus nidulans and comparative analysis with A. fumigatus and A. oryzae.</title>
        <authorList>
            <person name="Galagan J.E."/>
            <person name="Calvo S.E."/>
            <person name="Cuomo C."/>
            <person name="Ma L.J."/>
            <person name="Wortman J.R."/>
            <person name="Batzoglou S."/>
            <person name="Lee S.I."/>
            <person name="Basturkmen M."/>
            <person name="Spevak C.C."/>
            <person name="Clutterbuck J."/>
            <person name="Kapitonov V."/>
            <person name="Jurka J."/>
            <person name="Scazzocchio C."/>
            <person name="Farman M."/>
            <person name="Butler J."/>
            <person name="Purcell S."/>
            <person name="Harris S."/>
            <person name="Braus G.H."/>
            <person name="Draht O."/>
            <person name="Busch S."/>
            <person name="D'Enfert C."/>
            <person name="Bouchier C."/>
            <person name="Goldman G.H."/>
            <person name="Bell-Pedersen D."/>
            <person name="Griffiths-Jones S."/>
            <person name="Doonan J.H."/>
            <person name="Yu J."/>
            <person name="Vienken K."/>
            <person name="Pain A."/>
            <person name="Freitag M."/>
            <person name="Selker E.U."/>
            <person name="Archer D.B."/>
            <person name="Penalva M.A."/>
            <person name="Oakley B.R."/>
            <person name="Momany M."/>
            <person name="Tanaka T."/>
            <person name="Kumagai T."/>
            <person name="Asai K."/>
            <person name="Machida M."/>
            <person name="Nierman W.C."/>
            <person name="Denning D.W."/>
            <person name="Caddick M."/>
            <person name="Hynes M."/>
            <person name="Paoletti M."/>
            <person name="Fischer R."/>
            <person name="Miller B."/>
            <person name="Dyer P."/>
            <person name="Sachs M.S."/>
            <person name="Osmani S.A."/>
            <person name="Birren B.W."/>
        </authorList>
    </citation>
    <scope>NUCLEOTIDE SEQUENCE [LARGE SCALE GENOMIC DNA]</scope>
    <source>
        <strain evidence="9">FGSC A4 / ATCC 38163 / CBS 112.46 / NRRL 194 / M139</strain>
    </source>
</reference>
<evidence type="ECO:0000313" key="8">
    <source>
        <dbReference type="EMBL" id="CBF84020.1"/>
    </source>
</evidence>
<dbReference type="Proteomes" id="UP000000560">
    <property type="component" value="Chromosome VI"/>
</dbReference>
<evidence type="ECO:0000313" key="9">
    <source>
        <dbReference type="Proteomes" id="UP000000560"/>
    </source>
</evidence>
<dbReference type="PANTHER" id="PTHR23511:SF4">
    <property type="entry name" value="MAJOR FACILITATOR SUPERFAMILY (MFS) PROFILE DOMAIN-CONTAINING PROTEIN"/>
    <property type="match status" value="1"/>
</dbReference>
<name>C8VJL5_EMENI</name>
<accession>C8VJL5</accession>
<evidence type="ECO:0000256" key="2">
    <source>
        <dbReference type="ARBA" id="ARBA00022448"/>
    </source>
</evidence>
<dbReference type="Gene3D" id="1.20.1250.20">
    <property type="entry name" value="MFS general substrate transporter like domains"/>
    <property type="match status" value="1"/>
</dbReference>
<protein>
    <recommendedName>
        <fullName evidence="7">Major facilitator superfamily (MFS) profile domain-containing protein</fullName>
    </recommendedName>
</protein>
<feature type="transmembrane region" description="Helical" evidence="6">
    <location>
        <begin position="20"/>
        <end position="39"/>
    </location>
</feature>
<proteinExistence type="predicted"/>
<gene>
    <name evidence="8" type="ORF">ANIA_11365</name>
</gene>
<dbReference type="EMBL" id="BN001306">
    <property type="protein sequence ID" value="CBF84020.1"/>
    <property type="molecule type" value="Genomic_DNA"/>
</dbReference>
<dbReference type="PROSITE" id="PS50850">
    <property type="entry name" value="MFS"/>
    <property type="match status" value="1"/>
</dbReference>